<organism evidence="1">
    <name type="scientific">uncultured Caudovirales phage</name>
    <dbReference type="NCBI Taxonomy" id="2100421"/>
    <lineage>
        <taxon>Viruses</taxon>
        <taxon>Duplodnaviria</taxon>
        <taxon>Heunggongvirae</taxon>
        <taxon>Uroviricota</taxon>
        <taxon>Caudoviricetes</taxon>
        <taxon>Peduoviridae</taxon>
        <taxon>Maltschvirus</taxon>
        <taxon>Maltschvirus maltsch</taxon>
    </lineage>
</organism>
<reference evidence="1" key="1">
    <citation type="submission" date="2020-04" db="EMBL/GenBank/DDBJ databases">
        <authorList>
            <person name="Chiriac C."/>
            <person name="Salcher M."/>
            <person name="Ghai R."/>
            <person name="Kavagutti S V."/>
        </authorList>
    </citation>
    <scope>NUCLEOTIDE SEQUENCE</scope>
</reference>
<gene>
    <name evidence="2" type="ORF">UFOVP1189_27</name>
    <name evidence="1" type="ORF">UFOVP464_12</name>
</gene>
<protein>
    <submittedName>
        <fullName evidence="1">Uncharacterized protein</fullName>
    </submittedName>
</protein>
<accession>A0A6J5MF71</accession>
<evidence type="ECO:0000313" key="2">
    <source>
        <dbReference type="EMBL" id="CAB4189249.1"/>
    </source>
</evidence>
<dbReference type="EMBL" id="LR797138">
    <property type="protein sequence ID" value="CAB4189249.1"/>
    <property type="molecule type" value="Genomic_DNA"/>
</dbReference>
<sequence>MQTKVTATAKVTKEPDNAAFLAMIEESASTALLPIAERMVTAARSNLRNANRPDTGTLGTNIEAVKADGGYDVWALASYALYVELGREPGRKAPPVDVMRAWVKNRLGLSGDEADSAAYLIGKAISEGGIPATHFMRDAGQSVPFEDIRRAVEEALK</sequence>
<proteinExistence type="predicted"/>
<evidence type="ECO:0000313" key="1">
    <source>
        <dbReference type="EMBL" id="CAB4143973.1"/>
    </source>
</evidence>
<dbReference type="EMBL" id="LR796430">
    <property type="protein sequence ID" value="CAB4143973.1"/>
    <property type="molecule type" value="Genomic_DNA"/>
</dbReference>
<name>A0A6J5MF71_9CAUD</name>